<feature type="transmembrane region" description="Helical" evidence="6">
    <location>
        <begin position="351"/>
        <end position="372"/>
    </location>
</feature>
<gene>
    <name evidence="7" type="ORF">HMPREF1062_03627</name>
</gene>
<organism evidence="7 8">
    <name type="scientific">Bacteroides cellulosilyticus CL02T12C19</name>
    <dbReference type="NCBI Taxonomy" id="997874"/>
    <lineage>
        <taxon>Bacteria</taxon>
        <taxon>Pseudomonadati</taxon>
        <taxon>Bacteroidota</taxon>
        <taxon>Bacteroidia</taxon>
        <taxon>Bacteroidales</taxon>
        <taxon>Bacteroidaceae</taxon>
        <taxon>Bacteroides</taxon>
    </lineage>
</organism>
<keyword evidence="5 6" id="KW-0472">Membrane</keyword>
<dbReference type="InterPro" id="IPR050833">
    <property type="entry name" value="Poly_Biosynth_Transport"/>
</dbReference>
<keyword evidence="8" id="KW-1185">Reference proteome</keyword>
<evidence type="ECO:0000256" key="5">
    <source>
        <dbReference type="ARBA" id="ARBA00023136"/>
    </source>
</evidence>
<keyword evidence="3 6" id="KW-0812">Transmembrane</keyword>
<dbReference type="PANTHER" id="PTHR30250:SF30">
    <property type="entry name" value="LIPID III FLIPPASE"/>
    <property type="match status" value="1"/>
</dbReference>
<evidence type="ECO:0000256" key="4">
    <source>
        <dbReference type="ARBA" id="ARBA00022989"/>
    </source>
</evidence>
<feature type="transmembrane region" description="Helical" evidence="6">
    <location>
        <begin position="404"/>
        <end position="426"/>
    </location>
</feature>
<keyword evidence="4 6" id="KW-1133">Transmembrane helix</keyword>
<evidence type="ECO:0000256" key="1">
    <source>
        <dbReference type="ARBA" id="ARBA00004651"/>
    </source>
</evidence>
<feature type="transmembrane region" description="Helical" evidence="6">
    <location>
        <begin position="35"/>
        <end position="58"/>
    </location>
</feature>
<dbReference type="PANTHER" id="PTHR30250">
    <property type="entry name" value="PST FAMILY PREDICTED COLANIC ACID TRANSPORTER"/>
    <property type="match status" value="1"/>
</dbReference>
<dbReference type="CDD" id="cd13125">
    <property type="entry name" value="MATE_like_10"/>
    <property type="match status" value="1"/>
</dbReference>
<evidence type="ECO:0008006" key="9">
    <source>
        <dbReference type="Google" id="ProtNLM"/>
    </source>
</evidence>
<comment type="subcellular location">
    <subcellularLocation>
        <location evidence="1">Cell membrane</location>
        <topology evidence="1">Multi-pass membrane protein</topology>
    </subcellularLocation>
</comment>
<dbReference type="InterPro" id="IPR002797">
    <property type="entry name" value="Polysacc_synth"/>
</dbReference>
<reference evidence="7 8" key="1">
    <citation type="submission" date="2012-02" db="EMBL/GenBank/DDBJ databases">
        <title>The Genome Sequence of Bacteroides cellulosilyticus CL02T12C19.</title>
        <authorList>
            <consortium name="The Broad Institute Genome Sequencing Platform"/>
            <person name="Earl A."/>
            <person name="Ward D."/>
            <person name="Feldgarden M."/>
            <person name="Gevers D."/>
            <person name="Zitomersky N.L."/>
            <person name="Coyne M.J."/>
            <person name="Comstock L.E."/>
            <person name="Young S.K."/>
            <person name="Zeng Q."/>
            <person name="Gargeya S."/>
            <person name="Fitzgerald M."/>
            <person name="Haas B."/>
            <person name="Abouelleil A."/>
            <person name="Alvarado L."/>
            <person name="Arachchi H.M."/>
            <person name="Berlin A."/>
            <person name="Chapman S.B."/>
            <person name="Gearin G."/>
            <person name="Goldberg J."/>
            <person name="Griggs A."/>
            <person name="Gujja S."/>
            <person name="Hansen M."/>
            <person name="Heiman D."/>
            <person name="Howarth C."/>
            <person name="Larimer J."/>
            <person name="Lui A."/>
            <person name="MacDonald P.J.P."/>
            <person name="McCowen C."/>
            <person name="Montmayeur A."/>
            <person name="Murphy C."/>
            <person name="Neiman D."/>
            <person name="Pearson M."/>
            <person name="Priest M."/>
            <person name="Roberts A."/>
            <person name="Saif S."/>
            <person name="Shea T."/>
            <person name="Sisk P."/>
            <person name="Stolte C."/>
            <person name="Sykes S."/>
            <person name="Wortman J."/>
            <person name="Nusbaum C."/>
            <person name="Birren B."/>
        </authorList>
    </citation>
    <scope>NUCLEOTIDE SEQUENCE [LARGE SCALE GENOMIC DNA]</scope>
    <source>
        <strain evidence="7 8">CL02T12C19</strain>
    </source>
</reference>
<feature type="transmembrane region" description="Helical" evidence="6">
    <location>
        <begin position="316"/>
        <end position="339"/>
    </location>
</feature>
<feature type="transmembrane region" description="Helical" evidence="6">
    <location>
        <begin position="234"/>
        <end position="258"/>
    </location>
</feature>
<dbReference type="EMBL" id="AGXG01000080">
    <property type="protein sequence ID" value="EIY27952.1"/>
    <property type="molecule type" value="Genomic_DNA"/>
</dbReference>
<feature type="transmembrane region" description="Helical" evidence="6">
    <location>
        <begin position="193"/>
        <end position="214"/>
    </location>
</feature>
<feature type="transmembrane region" description="Helical" evidence="6">
    <location>
        <begin position="103"/>
        <end position="122"/>
    </location>
</feature>
<accession>I8VRC6</accession>
<evidence type="ECO:0000313" key="7">
    <source>
        <dbReference type="EMBL" id="EIY27952.1"/>
    </source>
</evidence>
<evidence type="ECO:0000256" key="2">
    <source>
        <dbReference type="ARBA" id="ARBA00022475"/>
    </source>
</evidence>
<feature type="transmembrane region" description="Helical" evidence="6">
    <location>
        <begin position="278"/>
        <end position="295"/>
    </location>
</feature>
<keyword evidence="2" id="KW-1003">Cell membrane</keyword>
<evidence type="ECO:0000313" key="8">
    <source>
        <dbReference type="Proteomes" id="UP000003741"/>
    </source>
</evidence>
<dbReference type="OrthoDB" id="9769862at2"/>
<feature type="transmembrane region" description="Helical" evidence="6">
    <location>
        <begin position="379"/>
        <end position="398"/>
    </location>
</feature>
<dbReference type="PATRIC" id="fig|997874.3.peg.3718"/>
<dbReference type="RefSeq" id="WP_007217972.1">
    <property type="nucleotide sequence ID" value="NZ_JH724087.1"/>
</dbReference>
<dbReference type="GO" id="GO:0005886">
    <property type="term" value="C:plasma membrane"/>
    <property type="evidence" value="ECO:0007669"/>
    <property type="project" value="UniProtKB-SubCell"/>
</dbReference>
<dbReference type="HOGENOM" id="CLU_042154_0_0_10"/>
<dbReference type="Pfam" id="PF01943">
    <property type="entry name" value="Polysacc_synt"/>
    <property type="match status" value="1"/>
</dbReference>
<feature type="transmembrane region" description="Helical" evidence="6">
    <location>
        <begin position="168"/>
        <end position="187"/>
    </location>
</feature>
<evidence type="ECO:0000256" key="6">
    <source>
        <dbReference type="SAM" id="Phobius"/>
    </source>
</evidence>
<name>I8VRC6_9BACE</name>
<proteinExistence type="predicted"/>
<protein>
    <recommendedName>
        <fullName evidence="9">Polysaccharide biosynthesis protein C-terminal domain-containing protein</fullName>
    </recommendedName>
</protein>
<dbReference type="Proteomes" id="UP000003741">
    <property type="component" value="Unassembled WGS sequence"/>
</dbReference>
<evidence type="ECO:0000256" key="3">
    <source>
        <dbReference type="ARBA" id="ARBA00022692"/>
    </source>
</evidence>
<dbReference type="InterPro" id="IPR044550">
    <property type="entry name" value="WzxE"/>
</dbReference>
<feature type="transmembrane region" description="Helical" evidence="6">
    <location>
        <begin position="134"/>
        <end position="156"/>
    </location>
</feature>
<dbReference type="AlphaFoldDB" id="I8VRC6"/>
<sequence>MGILTHKFLSFCKHVTRADIVKVFTLTSMSTLVKMLTGLVSVKIVAAIIGPTGVALLGQLHNFTTIVMSLSCGGINNGITKYIAECRDNPDEVKSLLSTGLRIIVGCSLVVGILLILLHSFLSNYVMLSPDYGYVFIILGFTVLLYALNMMLISIINGYKEFKKYVKINIANSIVGLIFTLCFVLTLGLDGALISAVTYQSVMCFVTLWMIRKLPWLRWDYFKKKIELRVSKKYFHYTLMALTSAATVPVSQMLLRGYVISQISPVEAGWWEAMNRISNMYLMVITTSFSVYYLPRLSELKGILALRREIFKTYKVIVPILFVSFSIIYLLRFVIVRVLFTSEFLPMENLFLWQLIGDFFKICSWLLAFLMVAKSMAKAFVTTEIFFALTFVGMGFLFMQWNGVIGITQAYFCNYVIYMICMIIMFRKILFRSTI</sequence>
<comment type="caution">
    <text evidence="7">The sequence shown here is derived from an EMBL/GenBank/DDBJ whole genome shotgun (WGS) entry which is preliminary data.</text>
</comment>
<dbReference type="GO" id="GO:0009246">
    <property type="term" value="P:enterobacterial common antigen biosynthetic process"/>
    <property type="evidence" value="ECO:0007669"/>
    <property type="project" value="InterPro"/>
</dbReference>